<evidence type="ECO:0000313" key="3">
    <source>
        <dbReference type="Proteomes" id="UP000186666"/>
    </source>
</evidence>
<dbReference type="NCBIfam" id="NF033546">
    <property type="entry name" value="transpos_IS21"/>
    <property type="match status" value="1"/>
</dbReference>
<dbReference type="InterPro" id="IPR001584">
    <property type="entry name" value="Integrase_cat-core"/>
</dbReference>
<sequence length="231" mass="27128">MVMNGEFFVIKEMHAKGMYITYIAKEVGRDPKTIRKLLGQNEPRRYQRSNRRIGKLDAYKAYVGQRMEDGCLNAVVIYDEIKTKGYIASVTTLRYFMRPLNPIISSKATERFETEPGEQAQVDWGHFRVDWNQSQKRLYAFVMVLGYSRTLYVEYTEDEKVETLIGCHERAMTYFGGVTRTCLYDNMKTVVIGQDEQGEVIWNERFAKFATHHGFILRRCKPYRPPDKRKS</sequence>
<dbReference type="InterPro" id="IPR012337">
    <property type="entry name" value="RNaseH-like_sf"/>
</dbReference>
<evidence type="ECO:0000259" key="1">
    <source>
        <dbReference type="PROSITE" id="PS50994"/>
    </source>
</evidence>
<dbReference type="Gene3D" id="3.30.420.10">
    <property type="entry name" value="Ribonuclease H-like superfamily/Ribonuclease H"/>
    <property type="match status" value="1"/>
</dbReference>
<feature type="domain" description="Integrase catalytic" evidence="1">
    <location>
        <begin position="112"/>
        <end position="231"/>
    </location>
</feature>
<proteinExistence type="predicted"/>
<dbReference type="InterPro" id="IPR036397">
    <property type="entry name" value="RNaseH_sf"/>
</dbReference>
<protein>
    <submittedName>
        <fullName evidence="2">Transposase</fullName>
    </submittedName>
</protein>
<dbReference type="PANTHER" id="PTHR35004">
    <property type="entry name" value="TRANSPOSASE RV3428C-RELATED"/>
    <property type="match status" value="1"/>
</dbReference>
<reference evidence="2 3" key="1">
    <citation type="submission" date="2017-01" db="EMBL/GenBank/DDBJ databases">
        <authorList>
            <person name="Varghese N."/>
            <person name="Submissions S."/>
        </authorList>
    </citation>
    <scope>NUCLEOTIDE SEQUENCE [LARGE SCALE GENOMIC DNA]</scope>
    <source>
        <strain evidence="2 3">ATCC 23464</strain>
    </source>
</reference>
<organism evidence="2 3">
    <name type="scientific">Paenibacillus macquariensis</name>
    <dbReference type="NCBI Taxonomy" id="948756"/>
    <lineage>
        <taxon>Bacteria</taxon>
        <taxon>Bacillati</taxon>
        <taxon>Bacillota</taxon>
        <taxon>Bacilli</taxon>
        <taxon>Bacillales</taxon>
        <taxon>Paenibacillaceae</taxon>
        <taxon>Paenibacillus</taxon>
    </lineage>
</organism>
<gene>
    <name evidence="2" type="ORF">SAMN05421578_10850</name>
</gene>
<dbReference type="Proteomes" id="UP000186666">
    <property type="component" value="Unassembled WGS sequence"/>
</dbReference>
<keyword evidence="3" id="KW-1185">Reference proteome</keyword>
<dbReference type="SUPFAM" id="SSF53098">
    <property type="entry name" value="Ribonuclease H-like"/>
    <property type="match status" value="1"/>
</dbReference>
<dbReference type="PANTHER" id="PTHR35004:SF6">
    <property type="entry name" value="TRANSPOSASE"/>
    <property type="match status" value="1"/>
</dbReference>
<accession>A0ABY1K2N0</accession>
<dbReference type="PROSITE" id="PS50994">
    <property type="entry name" value="INTEGRASE"/>
    <property type="match status" value="1"/>
</dbReference>
<dbReference type="RefSeq" id="WP_244555973.1">
    <property type="nucleotide sequence ID" value="NZ_FTNK01000008.1"/>
</dbReference>
<dbReference type="EMBL" id="FTNK01000008">
    <property type="protein sequence ID" value="SIR17677.1"/>
    <property type="molecule type" value="Genomic_DNA"/>
</dbReference>
<name>A0ABY1K2N0_9BACL</name>
<dbReference type="Pfam" id="PF00665">
    <property type="entry name" value="rve"/>
    <property type="match status" value="1"/>
</dbReference>
<comment type="caution">
    <text evidence="2">The sequence shown here is derived from an EMBL/GenBank/DDBJ whole genome shotgun (WGS) entry which is preliminary data.</text>
</comment>
<evidence type="ECO:0000313" key="2">
    <source>
        <dbReference type="EMBL" id="SIR17677.1"/>
    </source>
</evidence>